<feature type="domain" description="Glycosyltransferase 2-like" evidence="2">
    <location>
        <begin position="5"/>
        <end position="166"/>
    </location>
</feature>
<dbReference type="AlphaFoldDB" id="W7XVV8"/>
<feature type="transmembrane region" description="Helical" evidence="1">
    <location>
        <begin position="248"/>
        <end position="274"/>
    </location>
</feature>
<dbReference type="Gene3D" id="3.90.550.10">
    <property type="entry name" value="Spore Coat Polysaccharide Biosynthesis Protein SpsA, Chain A"/>
    <property type="match status" value="1"/>
</dbReference>
<dbReference type="eggNOG" id="COG1216">
    <property type="taxonomic scope" value="Bacteria"/>
</dbReference>
<keyword evidence="1" id="KW-0812">Transmembrane</keyword>
<keyword evidence="1" id="KW-0472">Membrane</keyword>
<keyword evidence="4" id="KW-1185">Reference proteome</keyword>
<dbReference type="RefSeq" id="WP_027471113.1">
    <property type="nucleotide sequence ID" value="NZ_BAMD01000008.1"/>
</dbReference>
<protein>
    <submittedName>
        <fullName evidence="3">Poly-beta-1,6-N-acetyl-D-glucosamine synthase</fullName>
    </submittedName>
</protein>
<evidence type="ECO:0000313" key="3">
    <source>
        <dbReference type="EMBL" id="GAF02365.1"/>
    </source>
</evidence>
<organism evidence="3 4">
    <name type="scientific">Saccharicrinis fermentans DSM 9555 = JCM 21142</name>
    <dbReference type="NCBI Taxonomy" id="869213"/>
    <lineage>
        <taxon>Bacteria</taxon>
        <taxon>Pseudomonadati</taxon>
        <taxon>Bacteroidota</taxon>
        <taxon>Bacteroidia</taxon>
        <taxon>Marinilabiliales</taxon>
        <taxon>Marinilabiliaceae</taxon>
        <taxon>Saccharicrinis</taxon>
    </lineage>
</organism>
<evidence type="ECO:0000256" key="1">
    <source>
        <dbReference type="SAM" id="Phobius"/>
    </source>
</evidence>
<dbReference type="Proteomes" id="UP000019402">
    <property type="component" value="Unassembled WGS sequence"/>
</dbReference>
<reference evidence="3 4" key="1">
    <citation type="journal article" date="2014" name="Genome Announc.">
        <title>Draft Genome Sequence of Cytophaga fermentans JCM 21142T, a Facultative Anaerobe Isolated from Marine Mud.</title>
        <authorList>
            <person name="Starns D."/>
            <person name="Oshima K."/>
            <person name="Suda W."/>
            <person name="Iino T."/>
            <person name="Yuki M."/>
            <person name="Inoue J."/>
            <person name="Kitamura K."/>
            <person name="Iida T."/>
            <person name="Darby A."/>
            <person name="Hattori M."/>
            <person name="Ohkuma M."/>
        </authorList>
    </citation>
    <scope>NUCLEOTIDE SEQUENCE [LARGE SCALE GENOMIC DNA]</scope>
    <source>
        <strain evidence="3 4">JCM 21142</strain>
    </source>
</reference>
<accession>W7XVV8</accession>
<dbReference type="SUPFAM" id="SSF53448">
    <property type="entry name" value="Nucleotide-diphospho-sugar transferases"/>
    <property type="match status" value="1"/>
</dbReference>
<dbReference type="EMBL" id="BAMD01000008">
    <property type="protein sequence ID" value="GAF02365.1"/>
    <property type="molecule type" value="Genomic_DNA"/>
</dbReference>
<dbReference type="OrthoDB" id="9813550at2"/>
<dbReference type="InterPro" id="IPR001173">
    <property type="entry name" value="Glyco_trans_2-like"/>
</dbReference>
<keyword evidence="1" id="KW-1133">Transmembrane helix</keyword>
<evidence type="ECO:0000313" key="4">
    <source>
        <dbReference type="Proteomes" id="UP000019402"/>
    </source>
</evidence>
<evidence type="ECO:0000259" key="2">
    <source>
        <dbReference type="Pfam" id="PF00535"/>
    </source>
</evidence>
<feature type="transmembrane region" description="Helical" evidence="1">
    <location>
        <begin position="286"/>
        <end position="309"/>
    </location>
</feature>
<dbReference type="Pfam" id="PF00535">
    <property type="entry name" value="Glycos_transf_2"/>
    <property type="match status" value="1"/>
</dbReference>
<dbReference type="PANTHER" id="PTHR43685:SF3">
    <property type="entry name" value="SLR2126 PROTEIN"/>
    <property type="match status" value="1"/>
</dbReference>
<comment type="caution">
    <text evidence="3">The sequence shown here is derived from an EMBL/GenBank/DDBJ whole genome shotgun (WGS) entry which is preliminary data.</text>
</comment>
<dbReference type="PANTHER" id="PTHR43685">
    <property type="entry name" value="GLYCOSYLTRANSFERASE"/>
    <property type="match status" value="1"/>
</dbReference>
<sequence length="328" mass="37388">MPKYSVIIPVYNRPQEIDELLHSLTRVHYKDFEVIVIEDGSTLSAESVCIQYQHQLHLRYQFQENTGPGPARNKGAELATGEYFLFFDSDCLIPPAYFNYVDSHLNKVDCFGGPDKAHASFNTIQKAISYSMTSTLTTGGIRGGEKKLDTFYPRSFNMGIKKDVFRSLGGFERLRFGEDLDFSMRILEAGYSTKLINEAAVFHKRRNNFRSFFKQVFNSGIARINLQYRHPGSLKLVHAIPAMFTLGYAIYILIGFFVPILLPLTLLPWLIFFIDAAIQTKSIRVAMSASVAAMVQIVGYGSGFLTAIFKRMIFKRKEFTAYEKNFYN</sequence>
<dbReference type="InterPro" id="IPR029044">
    <property type="entry name" value="Nucleotide-diphossugar_trans"/>
</dbReference>
<dbReference type="InterPro" id="IPR050834">
    <property type="entry name" value="Glycosyltransf_2"/>
</dbReference>
<name>W7XVV8_9BACT</name>
<proteinExistence type="predicted"/>
<dbReference type="STRING" id="869213.GCA_000517085_01236"/>
<gene>
    <name evidence="3" type="ORF">JCM21142_3999</name>
</gene>